<name>A0ABV9I7G0_9DEIO</name>
<evidence type="ECO:0000256" key="2">
    <source>
        <dbReference type="ARBA" id="ARBA00023008"/>
    </source>
</evidence>
<dbReference type="RefSeq" id="WP_380060640.1">
    <property type="nucleotide sequence ID" value="NZ_JBHSEI010000001.1"/>
</dbReference>
<evidence type="ECO:0000313" key="6">
    <source>
        <dbReference type="Proteomes" id="UP001595952"/>
    </source>
</evidence>
<dbReference type="PROSITE" id="PS51352">
    <property type="entry name" value="THIOREDOXIN_2"/>
    <property type="match status" value="1"/>
</dbReference>
<evidence type="ECO:0000256" key="3">
    <source>
        <dbReference type="SAM" id="MobiDB-lite"/>
    </source>
</evidence>
<comment type="caution">
    <text evidence="5">The sequence shown here is derived from an EMBL/GenBank/DDBJ whole genome shotgun (WGS) entry which is preliminary data.</text>
</comment>
<feature type="domain" description="Thioredoxin" evidence="4">
    <location>
        <begin position="33"/>
        <end position="223"/>
    </location>
</feature>
<accession>A0ABV9I7G0</accession>
<dbReference type="InterPro" id="IPR036249">
    <property type="entry name" value="Thioredoxin-like_sf"/>
</dbReference>
<dbReference type="PANTHER" id="PTHR12151">
    <property type="entry name" value="ELECTRON TRANSPORT PROTIN SCO1/SENC FAMILY MEMBER"/>
    <property type="match status" value="1"/>
</dbReference>
<proteinExistence type="inferred from homology"/>
<dbReference type="InterPro" id="IPR013766">
    <property type="entry name" value="Thioredoxin_domain"/>
</dbReference>
<keyword evidence="6" id="KW-1185">Reference proteome</keyword>
<sequence>MKWLTAVLLSLAAVLGGLLLYRTVSPAPLGGEALAARPLPALPLTDERGQAARLNDADGRLRLVFYGYVRCPDVCPATLSSLNTIYAGLQPAVRDRIQVQFITVDPQHDTPAVVRSYLAKFNPAFHGLTGPAATINAAARQMFVANVQPLPQAASHEHGGAAGTGVAAHTDQDASAQEAARLHGDQVSVVDGQGRFVHLYGNEDVISGVLARDLPQLVRRYTN</sequence>
<evidence type="ECO:0000259" key="4">
    <source>
        <dbReference type="PROSITE" id="PS51352"/>
    </source>
</evidence>
<dbReference type="Proteomes" id="UP001595952">
    <property type="component" value="Unassembled WGS sequence"/>
</dbReference>
<dbReference type="PANTHER" id="PTHR12151:SF25">
    <property type="entry name" value="LINALOOL DEHYDRATASE_ISOMERASE DOMAIN-CONTAINING PROTEIN"/>
    <property type="match status" value="1"/>
</dbReference>
<reference evidence="6" key="1">
    <citation type="journal article" date="2019" name="Int. J. Syst. Evol. Microbiol.">
        <title>The Global Catalogue of Microorganisms (GCM) 10K type strain sequencing project: providing services to taxonomists for standard genome sequencing and annotation.</title>
        <authorList>
            <consortium name="The Broad Institute Genomics Platform"/>
            <consortium name="The Broad Institute Genome Sequencing Center for Infectious Disease"/>
            <person name="Wu L."/>
            <person name="Ma J."/>
        </authorList>
    </citation>
    <scope>NUCLEOTIDE SEQUENCE [LARGE SCALE GENOMIC DNA]</scope>
    <source>
        <strain evidence="6">CCUG 55995</strain>
    </source>
</reference>
<organism evidence="5 6">
    <name type="scientific">Deinococcus hohokamensis</name>
    <dbReference type="NCBI Taxonomy" id="309883"/>
    <lineage>
        <taxon>Bacteria</taxon>
        <taxon>Thermotogati</taxon>
        <taxon>Deinococcota</taxon>
        <taxon>Deinococci</taxon>
        <taxon>Deinococcales</taxon>
        <taxon>Deinococcaceae</taxon>
        <taxon>Deinococcus</taxon>
    </lineage>
</organism>
<gene>
    <name evidence="5" type="ORF">ACFO0D_04655</name>
</gene>
<evidence type="ECO:0000256" key="1">
    <source>
        <dbReference type="ARBA" id="ARBA00010996"/>
    </source>
</evidence>
<keyword evidence="2" id="KW-0186">Copper</keyword>
<feature type="region of interest" description="Disordered" evidence="3">
    <location>
        <begin position="154"/>
        <end position="181"/>
    </location>
</feature>
<dbReference type="Gene3D" id="3.40.30.10">
    <property type="entry name" value="Glutaredoxin"/>
    <property type="match status" value="1"/>
</dbReference>
<dbReference type="InterPro" id="IPR003782">
    <property type="entry name" value="SCO1/SenC"/>
</dbReference>
<dbReference type="CDD" id="cd02968">
    <property type="entry name" value="SCO"/>
    <property type="match status" value="1"/>
</dbReference>
<dbReference type="EMBL" id="JBHSEI010000001">
    <property type="protein sequence ID" value="MFC4637630.1"/>
    <property type="molecule type" value="Genomic_DNA"/>
</dbReference>
<evidence type="ECO:0000313" key="5">
    <source>
        <dbReference type="EMBL" id="MFC4637630.1"/>
    </source>
</evidence>
<comment type="similarity">
    <text evidence="1">Belongs to the SCO1/2 family.</text>
</comment>
<dbReference type="SUPFAM" id="SSF52833">
    <property type="entry name" value="Thioredoxin-like"/>
    <property type="match status" value="1"/>
</dbReference>
<protein>
    <submittedName>
        <fullName evidence="5">SCO family protein</fullName>
    </submittedName>
</protein>
<dbReference type="Pfam" id="PF02630">
    <property type="entry name" value="SCO1-SenC"/>
    <property type="match status" value="1"/>
</dbReference>